<dbReference type="OrthoDB" id="960108at2"/>
<sequence>MKKINNDEYYDLFSRWQVSGKSKASFAEEEGISRTAFYYWCRKFDMKQPSLNGESSFSLVFPNPGLQKDPVIKINYPSGISIEFFGKVDSDTVKKLL</sequence>
<dbReference type="Proteomes" id="UP000192333">
    <property type="component" value="Chromosome I"/>
</dbReference>
<keyword evidence="2" id="KW-1185">Reference proteome</keyword>
<proteinExistence type="predicted"/>
<organism evidence="1 2">
    <name type="scientific">Aquiflexum balticum DSM 16537</name>
    <dbReference type="NCBI Taxonomy" id="758820"/>
    <lineage>
        <taxon>Bacteria</taxon>
        <taxon>Pseudomonadati</taxon>
        <taxon>Bacteroidota</taxon>
        <taxon>Cytophagia</taxon>
        <taxon>Cytophagales</taxon>
        <taxon>Cyclobacteriaceae</taxon>
        <taxon>Aquiflexum</taxon>
    </lineage>
</organism>
<evidence type="ECO:0000313" key="2">
    <source>
        <dbReference type="Proteomes" id="UP000192333"/>
    </source>
</evidence>
<gene>
    <name evidence="1" type="ORF">SAMN00777080_4171</name>
</gene>
<dbReference type="RefSeq" id="WP_084122369.1">
    <property type="nucleotide sequence ID" value="NZ_LT838813.1"/>
</dbReference>
<name>A0A1W2H9H0_9BACT</name>
<evidence type="ECO:0000313" key="1">
    <source>
        <dbReference type="EMBL" id="SMD45517.1"/>
    </source>
</evidence>
<accession>A0A1W2H9H0</accession>
<dbReference type="NCBIfam" id="NF047593">
    <property type="entry name" value="IS66_ISAeme5_TnpA"/>
    <property type="match status" value="1"/>
</dbReference>
<reference evidence="2" key="1">
    <citation type="submission" date="2017-04" db="EMBL/GenBank/DDBJ databases">
        <authorList>
            <person name="Varghese N."/>
            <person name="Submissions S."/>
        </authorList>
    </citation>
    <scope>NUCLEOTIDE SEQUENCE [LARGE SCALE GENOMIC DNA]</scope>
    <source>
        <strain evidence="2">DSM 16537</strain>
    </source>
</reference>
<protein>
    <recommendedName>
        <fullName evidence="3">Transposase</fullName>
    </recommendedName>
</protein>
<dbReference type="EMBL" id="LT838813">
    <property type="protein sequence ID" value="SMD45517.1"/>
    <property type="molecule type" value="Genomic_DNA"/>
</dbReference>
<dbReference type="STRING" id="758820.SAMN00777080_4171"/>
<evidence type="ECO:0008006" key="3">
    <source>
        <dbReference type="Google" id="ProtNLM"/>
    </source>
</evidence>
<dbReference type="AlphaFoldDB" id="A0A1W2H9H0"/>